<dbReference type="RefSeq" id="XP_018144365.1">
    <property type="nucleotide sequence ID" value="XM_018293888.1"/>
</dbReference>
<organism evidence="1 2">
    <name type="scientific">Pochonia chlamydosporia 170</name>
    <dbReference type="NCBI Taxonomy" id="1380566"/>
    <lineage>
        <taxon>Eukaryota</taxon>
        <taxon>Fungi</taxon>
        <taxon>Dikarya</taxon>
        <taxon>Ascomycota</taxon>
        <taxon>Pezizomycotina</taxon>
        <taxon>Sordariomycetes</taxon>
        <taxon>Hypocreomycetidae</taxon>
        <taxon>Hypocreales</taxon>
        <taxon>Clavicipitaceae</taxon>
        <taxon>Pochonia</taxon>
    </lineage>
</organism>
<protein>
    <submittedName>
        <fullName evidence="1">Uncharacterized protein</fullName>
    </submittedName>
</protein>
<dbReference type="Proteomes" id="UP000078397">
    <property type="component" value="Unassembled WGS sequence"/>
</dbReference>
<keyword evidence="2" id="KW-1185">Reference proteome</keyword>
<reference evidence="1 2" key="1">
    <citation type="journal article" date="2016" name="PLoS Pathog.">
        <title>Biosynthesis of antibiotic leucinostatins in bio-control fungus Purpureocillium lilacinum and their inhibition on phytophthora revealed by genome mining.</title>
        <authorList>
            <person name="Wang G."/>
            <person name="Liu Z."/>
            <person name="Lin R."/>
            <person name="Li E."/>
            <person name="Mao Z."/>
            <person name="Ling J."/>
            <person name="Yang Y."/>
            <person name="Yin W.B."/>
            <person name="Xie B."/>
        </authorList>
    </citation>
    <scope>NUCLEOTIDE SEQUENCE [LARGE SCALE GENOMIC DNA]</scope>
    <source>
        <strain evidence="1">170</strain>
    </source>
</reference>
<gene>
    <name evidence="1" type="ORF">VFPPC_16135</name>
</gene>
<name>A0A179FPS5_METCM</name>
<dbReference type="EMBL" id="LSBJ02000004">
    <property type="protein sequence ID" value="OAQ67278.1"/>
    <property type="molecule type" value="Genomic_DNA"/>
</dbReference>
<dbReference type="GeneID" id="28857882"/>
<evidence type="ECO:0000313" key="1">
    <source>
        <dbReference type="EMBL" id="OAQ67278.1"/>
    </source>
</evidence>
<dbReference type="AlphaFoldDB" id="A0A179FPS5"/>
<comment type="caution">
    <text evidence="1">The sequence shown here is derived from an EMBL/GenBank/DDBJ whole genome shotgun (WGS) entry which is preliminary data.</text>
</comment>
<accession>A0A179FPS5</accession>
<dbReference type="KEGG" id="pchm:VFPPC_16135"/>
<proteinExistence type="predicted"/>
<evidence type="ECO:0000313" key="2">
    <source>
        <dbReference type="Proteomes" id="UP000078397"/>
    </source>
</evidence>
<sequence length="165" mass="18540">MVQPSFTGSSIFFLNAQHVQLVIVDTWSCISTVAKDFLRIQRAGTRVAHGRMTNRSNNLKAQLSTTLLAFFYVSPSTRAYLHWNAVKCMPDLCFYDDDLPATLFFLLAQLSPRHSLSTILLDRLSPSVRPGCLPPMEQEDTQTYPRFGATSYSIPRSLADALSYN</sequence>